<name>V5B3D4_TRYCR</name>
<dbReference type="VEuPathDB" id="TriTrypDB:TCDM_12349"/>
<dbReference type="AlphaFoldDB" id="V5B3D4"/>
<feature type="region of interest" description="Disordered" evidence="1">
    <location>
        <begin position="1"/>
        <end position="78"/>
    </location>
</feature>
<evidence type="ECO:0000256" key="1">
    <source>
        <dbReference type="SAM" id="MobiDB-lite"/>
    </source>
</evidence>
<organism evidence="2 3">
    <name type="scientific">Trypanosoma cruzi Dm28c</name>
    <dbReference type="NCBI Taxonomy" id="1416333"/>
    <lineage>
        <taxon>Eukaryota</taxon>
        <taxon>Discoba</taxon>
        <taxon>Euglenozoa</taxon>
        <taxon>Kinetoplastea</taxon>
        <taxon>Metakinetoplastina</taxon>
        <taxon>Trypanosomatida</taxon>
        <taxon>Trypanosomatidae</taxon>
        <taxon>Trypanosoma</taxon>
        <taxon>Schizotrypanum</taxon>
    </lineage>
</organism>
<reference evidence="2 3" key="1">
    <citation type="journal article" date="2014" name="Genome Announc.">
        <title>Trypanosoma cruzi Clone Dm28c Draft Genome Sequence.</title>
        <authorList>
            <person name="Grisard E.C."/>
            <person name="Teixeira S.M."/>
            <person name="de Almeida L.G."/>
            <person name="Stoco P.H."/>
            <person name="Gerber A.L."/>
            <person name="Talavera-Lopez C."/>
            <person name="Lima O.C."/>
            <person name="Andersson B."/>
            <person name="de Vasconcelos A.T."/>
        </authorList>
    </citation>
    <scope>NUCLEOTIDE SEQUENCE [LARGE SCALE GENOMIC DNA]</scope>
    <source>
        <strain evidence="2 3">Dm28c</strain>
    </source>
</reference>
<evidence type="ECO:0000313" key="2">
    <source>
        <dbReference type="EMBL" id="ESS58873.1"/>
    </source>
</evidence>
<proteinExistence type="predicted"/>
<sequence length="128" mass="14426">MHSEWHHHPRRTHSQQQQLTHTDTRKETEEQCTGNTQRLPPAAAGATAGVLFLTRRHTPSSAHAKTQPAECKKAQPPLAASNTRFRRPFCFCLLQRRRTSPRTAGGCFVAKSTAAVPRRQLQLLEESH</sequence>
<accession>V5B3D4</accession>
<comment type="caution">
    <text evidence="2">The sequence shown here is derived from an EMBL/GenBank/DDBJ whole genome shotgun (WGS) entry which is preliminary data.</text>
</comment>
<dbReference type="Proteomes" id="UP000017861">
    <property type="component" value="Unassembled WGS sequence"/>
</dbReference>
<gene>
    <name evidence="2" type="ORF">TCDM_12349</name>
</gene>
<protein>
    <submittedName>
        <fullName evidence="2">Uncharacterized protein</fullName>
    </submittedName>
</protein>
<dbReference type="EMBL" id="AYLP01000548">
    <property type="protein sequence ID" value="ESS58873.1"/>
    <property type="molecule type" value="Genomic_DNA"/>
</dbReference>
<evidence type="ECO:0000313" key="3">
    <source>
        <dbReference type="Proteomes" id="UP000017861"/>
    </source>
</evidence>